<evidence type="ECO:0000259" key="3">
    <source>
        <dbReference type="Pfam" id="PF11962"/>
    </source>
</evidence>
<evidence type="ECO:0000313" key="5">
    <source>
        <dbReference type="EMBL" id="AMR58248.1"/>
    </source>
</evidence>
<dbReference type="Pfam" id="PF12708">
    <property type="entry name" value="Pect-lyase_RHGA_epim"/>
    <property type="match status" value="1"/>
</dbReference>
<gene>
    <name evidence="5" type="ORF">Goe1_c00220</name>
</gene>
<sequence>MQKPELRRFEKLGEMMVQVYERYLPTAFDESMTLLEKMNKIIEYLNQIGRLTNDVVEEWNKVMEWILNDGLEDYVKETLEKWYEEGKFADLVIQVIDELKQFGVSVKTYGAVGDGKTDDIEAFEKAIASGYPVYIPNGKFAVSRSIKIPSNTVITGAGIDNAVVTFLDSVPLGDSLMINDNYATGNENIYLSDFTLDGNCQRFGVNAIGSGGSRDSNLSIHASKNVHIDRIKSINATLHGIDITCGGLDYPYMGDGTTAPYPSRDIYISDCEAAFFGDDGITTHHSEYITISNCNCHDPRLLDNCNGIEIDDGSRHVQLSNNTTKNCFGGVEIKAHGNVPAAYNVSINGHMSIGDVRSYNFRHIGHHSATDPESLSAKNIICNNLISVNPNNKRGFQNNASPRVLAVSAYYGVVINGLSAYTDEPSNLTETAISVQFRARNVSLSGIVMTGFSMAENAIYVIGGSRGGDSVNISNVTLNNSGRNGVAIGSGIDNVSITNVSAIGGGVVNPIAIVKTVNSNPQISGVNGIGYPVVCQVAGINYNDGLTLFNGAFRAATSSSEYIHSEGFVLGGTSKSGATASKSGVVASSSSIANAERSLISGSAGCVTNGSYNTILGSLNCETTNTGNLISTSSASKATGNRNIVLASYGVLASGSYKVNGGYGGEGTPSATNIKWELDSLNGNIKAANAVTGANTWSDYGEYFETVDGQAIETGYLVTLEGGKIRKAQEGEKIIGAISETAGVVLGESTWNWQGQYMKNEFGGLIYETVEIDDGVFEKMPKVNPSYNPELEYMSRGERPEWNIVGLVGQIMVRIDDTVKIGNGISAKDGIATDGDTGIVMEITTPYEPSKGYGVAKVLLK</sequence>
<proteinExistence type="predicted"/>
<organism evidence="5 6">
    <name type="scientific">Bacillus phage vB_BsuP-Goe1</name>
    <dbReference type="NCBI Taxonomy" id="1807511"/>
    <lineage>
        <taxon>Viruses</taxon>
        <taxon>Duplodnaviria</taxon>
        <taxon>Heunggongvirae</taxon>
        <taxon>Uroviricota</taxon>
        <taxon>Caudoviricetes</taxon>
        <taxon>Salasmaviridae</taxon>
        <taxon>Picovirinae</taxon>
        <taxon>Beecentumtrevirus</taxon>
        <taxon>Beecentumtrevirus Goe1</taxon>
    </lineage>
</organism>
<reference evidence="5 6" key="1">
    <citation type="submission" date="2016-02" db="EMBL/GenBank/DDBJ databases">
        <title>Genome sequence of Bacillus subtilis phage vB_BsuP_Goe1.</title>
        <authorList>
            <person name="Hertel R."/>
            <person name="Willms I.M."/>
            <person name="Daniel R."/>
        </authorList>
    </citation>
    <scope>NUCLEOTIDE SEQUENCE [LARGE SCALE GENOMIC DNA]</scope>
</reference>
<keyword evidence="2" id="KW-0946">Virion</keyword>
<dbReference type="Proteomes" id="UP000222854">
    <property type="component" value="Segment"/>
</dbReference>
<dbReference type="Gene3D" id="2.160.20.10">
    <property type="entry name" value="Single-stranded right-handed beta-helix, Pectin lyase-like"/>
    <property type="match status" value="1"/>
</dbReference>
<dbReference type="Gene3D" id="4.10.80.40">
    <property type="entry name" value="succinate dehydrogenase protein domain"/>
    <property type="match status" value="1"/>
</dbReference>
<dbReference type="Gene3D" id="2.160.10.20">
    <property type="entry name" value="Insect antifreeze protein"/>
    <property type="match status" value="1"/>
</dbReference>
<dbReference type="EMBL" id="KU831549">
    <property type="protein sequence ID" value="AMR58248.1"/>
    <property type="molecule type" value="Genomic_DNA"/>
</dbReference>
<feature type="domain" description="Rhamnogalacturonase A/B/Epimerase-like pectate lyase" evidence="4">
    <location>
        <begin position="104"/>
        <end position="331"/>
    </location>
</feature>
<evidence type="ECO:0000256" key="2">
    <source>
        <dbReference type="ARBA" id="ARBA00022844"/>
    </source>
</evidence>
<dbReference type="Pfam" id="PF11962">
    <property type="entry name" value="Peptidase_G2"/>
    <property type="match status" value="1"/>
</dbReference>
<protein>
    <submittedName>
        <fullName evidence="5">Pre-neck appendage preprotein</fullName>
    </submittedName>
</protein>
<dbReference type="GO" id="GO:0044423">
    <property type="term" value="C:virion component"/>
    <property type="evidence" value="ECO:0007669"/>
    <property type="project" value="UniProtKB-KW"/>
</dbReference>
<dbReference type="InterPro" id="IPR012334">
    <property type="entry name" value="Pectin_lyas_fold"/>
</dbReference>
<accession>A0A142IG93</accession>
<dbReference type="GO" id="GO:0019058">
    <property type="term" value="P:viral life cycle"/>
    <property type="evidence" value="ECO:0007669"/>
    <property type="project" value="UniProtKB-ARBA"/>
</dbReference>
<dbReference type="GO" id="GO:0051701">
    <property type="term" value="P:biological process involved in interaction with host"/>
    <property type="evidence" value="ECO:0007669"/>
    <property type="project" value="UniProtKB-ARBA"/>
</dbReference>
<dbReference type="SMART" id="SM00710">
    <property type="entry name" value="PbH1"/>
    <property type="match status" value="8"/>
</dbReference>
<evidence type="ECO:0000313" key="6">
    <source>
        <dbReference type="Proteomes" id="UP000222854"/>
    </source>
</evidence>
<evidence type="ECO:0000256" key="1">
    <source>
        <dbReference type="ARBA" id="ARBA00004328"/>
    </source>
</evidence>
<dbReference type="InterPro" id="IPR011050">
    <property type="entry name" value="Pectin_lyase_fold/virulence"/>
</dbReference>
<dbReference type="Gene3D" id="2.40.300.10">
    <property type="entry name" value="Head decoration protein D"/>
    <property type="match status" value="1"/>
</dbReference>
<evidence type="ECO:0000259" key="4">
    <source>
        <dbReference type="Pfam" id="PF12708"/>
    </source>
</evidence>
<name>A0A142IG93_9CAUD</name>
<dbReference type="InterPro" id="IPR024535">
    <property type="entry name" value="RHGA/B-epi-like_pectate_lyase"/>
</dbReference>
<comment type="subcellular location">
    <subcellularLocation>
        <location evidence="1">Virion</location>
    </subcellularLocation>
</comment>
<dbReference type="InterPro" id="IPR006626">
    <property type="entry name" value="PbH1"/>
</dbReference>
<keyword evidence="6" id="KW-1185">Reference proteome</keyword>
<feature type="domain" description="Peptidase G2 IMC autoproteolytic cleavage" evidence="3">
    <location>
        <begin position="643"/>
        <end position="861"/>
    </location>
</feature>
<dbReference type="SUPFAM" id="SSF51126">
    <property type="entry name" value="Pectin lyase-like"/>
    <property type="match status" value="1"/>
</dbReference>
<dbReference type="InterPro" id="IPR021865">
    <property type="entry name" value="Peptidase_G2"/>
</dbReference>